<keyword evidence="5" id="KW-0862">Zinc</keyword>
<dbReference type="SUPFAM" id="SSF55486">
    <property type="entry name" value="Metalloproteases ('zincins'), catalytic domain"/>
    <property type="match status" value="1"/>
</dbReference>
<evidence type="ECO:0000256" key="2">
    <source>
        <dbReference type="ARBA" id="ARBA00022723"/>
    </source>
</evidence>
<keyword evidence="1" id="KW-0645">Protease</keyword>
<dbReference type="Gene3D" id="2.40.128.340">
    <property type="match status" value="2"/>
</dbReference>
<dbReference type="SMART" id="SM00235">
    <property type="entry name" value="ZnMc"/>
    <property type="match status" value="1"/>
</dbReference>
<dbReference type="InterPro" id="IPR006026">
    <property type="entry name" value="Peptidase_Metallo"/>
</dbReference>
<dbReference type="PANTHER" id="PTHR46580">
    <property type="entry name" value="SENSOR KINASE-RELATED"/>
    <property type="match status" value="1"/>
</dbReference>
<sequence length="1046" mass="115640">MRKTSQYMRQSLRGATLLLGVWLGIGCDSQQQTSVPSDEPVGSAMSKHEEGFKKFKANAVQDPQTGLYIVDGDVPVRSLEEMREYYDSLQLPSNALSLRRAGVYWDASERRQLTYCIEKSVFENDHYNKVVWAMKEAAKQWEETLDVDFTHIQSEDATCSAFNGNVMFGVSRHTSFGGMINAAAFAFYPDFMRINRTLMITRFGLDNDHYDLTDTLRHELGHILGFQHEHLRPESGASSDCSTEPDLWFANPENLTPYDAQSVMHYNGEKCHGQSNDKLSQLDIEGAQRIYPPAARALQAKGDFNGDGLLDASWYSPGTREWVVELSRQQGGPRQVRHNVSHWGHASAAYHLRVGDFNGDGRDDWSWVSYWTDEFVVMFSNGAGGWTERRSTGSGYLVYARHFNVGDFNADGATDWAYYDGFSTFVVRLSLRNGAYWTAYNDTSGWGDWSSGQHFSTGDFNGDGATDWSWYAAWSNDFIVMLSSRDGHFSSVSNDTSGWGNWQLARHFSTGDFNGDGATDWSWYAPWSNEFIVMMSRRDGHYDAAGNNTSGWGNWSEGRFFSTGDFNGDGATDWSWYSPGTNDFIVMMSTRDGHYFATGNDTSFWGNWSAAANFLVDDLNGDGAADWTWAAPWSNGFIVMLSTGDGHFSGADIYNSPGHQPRMAADVNGDGKQDLVGFGEIGVFVSLSTGTSFTPARMWLSNFGRLTGGWDPAYHVRTLADVNGDGKQDVVGFSNWGTFVALSTGSSFASAQMWTSEFGYETSGWRVDKHPRVLADVNGDGKQDVVAFSSWATLVALSTGSSFAPAQVWISDFGYESGGWRVDKHLRVLADVNGDGKQDIVGFGDRGTQVALSTGSSFTPTQEWTPDLWHASSGWQLDLHPRVLADVNGDGKQDVVAFSSWATLVALSTGSSFAPTQVWIATYGYEYDAGGWRVDKHLRLFGDVNGDGKQDLVGLGNDGIYLSLSTGSSFTAPQWMGDAYGYDSGGWRVDQHPRMLADVNGDGRQDIVGMASYGTHVTLSNGTGYQNTEFWAEDFGMNVPAGYWQP</sequence>
<dbReference type="Gene3D" id="3.40.390.10">
    <property type="entry name" value="Collagenase (Catalytic Domain)"/>
    <property type="match status" value="1"/>
</dbReference>
<dbReference type="InterPro" id="IPR024079">
    <property type="entry name" value="MetalloPept_cat_dom_sf"/>
</dbReference>
<keyword evidence="8" id="KW-1185">Reference proteome</keyword>
<evidence type="ECO:0000313" key="8">
    <source>
        <dbReference type="Proteomes" id="UP001611383"/>
    </source>
</evidence>
<proteinExistence type="predicted"/>
<evidence type="ECO:0000256" key="5">
    <source>
        <dbReference type="ARBA" id="ARBA00022833"/>
    </source>
</evidence>
<keyword evidence="3" id="KW-0732">Signal</keyword>
<evidence type="ECO:0000313" key="7">
    <source>
        <dbReference type="EMBL" id="WNG50358.1"/>
    </source>
</evidence>
<reference evidence="7 8" key="1">
    <citation type="submission" date="2019-08" db="EMBL/GenBank/DDBJ databases">
        <title>Archangium and Cystobacter genomes.</title>
        <authorList>
            <person name="Chen I.-C.K."/>
            <person name="Wielgoss S."/>
        </authorList>
    </citation>
    <scope>NUCLEOTIDE SEQUENCE [LARGE SCALE GENOMIC DNA]</scope>
    <source>
        <strain evidence="7 8">Cbm 6</strain>
    </source>
</reference>
<evidence type="ECO:0000259" key="6">
    <source>
        <dbReference type="SMART" id="SM00235"/>
    </source>
</evidence>
<dbReference type="Pfam" id="PF00413">
    <property type="entry name" value="Peptidase_M10"/>
    <property type="match status" value="1"/>
</dbReference>
<evidence type="ECO:0000256" key="3">
    <source>
        <dbReference type="ARBA" id="ARBA00022729"/>
    </source>
</evidence>
<dbReference type="Pfam" id="PF13517">
    <property type="entry name" value="FG-GAP_3"/>
    <property type="match status" value="4"/>
</dbReference>
<dbReference type="Proteomes" id="UP001611383">
    <property type="component" value="Chromosome"/>
</dbReference>
<dbReference type="SUPFAM" id="SSF69318">
    <property type="entry name" value="Integrin alpha N-terminal domain"/>
    <property type="match status" value="2"/>
</dbReference>
<dbReference type="PRINTS" id="PR00480">
    <property type="entry name" value="ASTACIN"/>
</dbReference>
<dbReference type="InterPro" id="IPR013517">
    <property type="entry name" value="FG-GAP"/>
</dbReference>
<evidence type="ECO:0000256" key="1">
    <source>
        <dbReference type="ARBA" id="ARBA00022670"/>
    </source>
</evidence>
<dbReference type="InterPro" id="IPR001818">
    <property type="entry name" value="Pept_M10_metallopeptidase"/>
</dbReference>
<dbReference type="PROSITE" id="PS51257">
    <property type="entry name" value="PROKAR_LIPOPROTEIN"/>
    <property type="match status" value="1"/>
</dbReference>
<feature type="domain" description="Peptidase metallopeptidase" evidence="6">
    <location>
        <begin position="101"/>
        <end position="262"/>
    </location>
</feature>
<dbReference type="Gene3D" id="2.130.10.130">
    <property type="entry name" value="Integrin alpha, N-terminal"/>
    <property type="match status" value="2"/>
</dbReference>
<protein>
    <recommendedName>
        <fullName evidence="6">Peptidase metallopeptidase domain-containing protein</fullName>
    </recommendedName>
</protein>
<name>A0ABY9X4S1_9BACT</name>
<organism evidence="7 8">
    <name type="scientific">Archangium minus</name>
    <dbReference type="NCBI Taxonomy" id="83450"/>
    <lineage>
        <taxon>Bacteria</taxon>
        <taxon>Pseudomonadati</taxon>
        <taxon>Myxococcota</taxon>
        <taxon>Myxococcia</taxon>
        <taxon>Myxococcales</taxon>
        <taxon>Cystobacterineae</taxon>
        <taxon>Archangiaceae</taxon>
        <taxon>Archangium</taxon>
    </lineage>
</organism>
<dbReference type="InterPro" id="IPR001506">
    <property type="entry name" value="Peptidase_M12A"/>
</dbReference>
<dbReference type="EMBL" id="CP043494">
    <property type="protein sequence ID" value="WNG50358.1"/>
    <property type="molecule type" value="Genomic_DNA"/>
</dbReference>
<keyword evidence="2" id="KW-0479">Metal-binding</keyword>
<dbReference type="InterPro" id="IPR028994">
    <property type="entry name" value="Integrin_alpha_N"/>
</dbReference>
<gene>
    <name evidence="7" type="ORF">F0U60_44175</name>
</gene>
<evidence type="ECO:0000256" key="4">
    <source>
        <dbReference type="ARBA" id="ARBA00022801"/>
    </source>
</evidence>
<accession>A0ABY9X4S1</accession>
<keyword evidence="4" id="KW-0378">Hydrolase</keyword>